<accession>A0A1Z5YRI4</accession>
<dbReference type="RefSeq" id="WP_165760069.1">
    <property type="nucleotide sequence ID" value="NZ_JOMQ01000075.1"/>
</dbReference>
<dbReference type="Proteomes" id="UP000196086">
    <property type="component" value="Unassembled WGS sequence"/>
</dbReference>
<dbReference type="AlphaFoldDB" id="A0A1Z5YRI4"/>
<proteinExistence type="predicted"/>
<protein>
    <submittedName>
        <fullName evidence="1">Uncharacterized protein</fullName>
    </submittedName>
</protein>
<reference evidence="1 2" key="1">
    <citation type="submission" date="2014-06" db="EMBL/GenBank/DDBJ databases">
        <authorList>
            <person name="Ju J."/>
            <person name="Zhang J."/>
        </authorList>
    </citation>
    <scope>NUCLEOTIDE SEQUENCE [LARGE SCALE GENOMIC DNA]</scope>
    <source>
        <strain evidence="1 2">DsW_47</strain>
    </source>
</reference>
<sequence length="66" mass="7455">MSRSFLLMNDEGYMAGISFEFLTEATGKLRKLGITHDLCWVKSDMAQTICETLTFCLSHVVTHEPV</sequence>
<name>A0A1Z5YRI4_9PROT</name>
<evidence type="ECO:0000313" key="2">
    <source>
        <dbReference type="Proteomes" id="UP000196086"/>
    </source>
</evidence>
<gene>
    <name evidence="1" type="ORF">HK14_14470</name>
</gene>
<evidence type="ECO:0000313" key="1">
    <source>
        <dbReference type="EMBL" id="OUI99283.1"/>
    </source>
</evidence>
<organism evidence="1 2">
    <name type="scientific">Acetobacter cibinongensis</name>
    <dbReference type="NCBI Taxonomy" id="146475"/>
    <lineage>
        <taxon>Bacteria</taxon>
        <taxon>Pseudomonadati</taxon>
        <taxon>Pseudomonadota</taxon>
        <taxon>Alphaproteobacteria</taxon>
        <taxon>Acetobacterales</taxon>
        <taxon>Acetobacteraceae</taxon>
        <taxon>Acetobacter</taxon>
    </lineage>
</organism>
<dbReference type="EMBL" id="JOMQ01000075">
    <property type="protein sequence ID" value="OUI99283.1"/>
    <property type="molecule type" value="Genomic_DNA"/>
</dbReference>
<comment type="caution">
    <text evidence="1">The sequence shown here is derived from an EMBL/GenBank/DDBJ whole genome shotgun (WGS) entry which is preliminary data.</text>
</comment>